<accession>A0A562YHA8</accession>
<reference evidence="2 3" key="1">
    <citation type="submission" date="2019-03" db="EMBL/GenBank/DDBJ databases">
        <authorList>
            <person name="Zhong Y.L."/>
        </authorList>
    </citation>
    <scope>NUCLEOTIDE SEQUENCE [LARGE SCALE GENOMIC DNA]</scope>
    <source>
        <strain evidence="2 3">W255</strain>
    </source>
</reference>
<name>A0A562YHA8_9FLAO</name>
<keyword evidence="2" id="KW-0489">Methyltransferase</keyword>
<dbReference type="Proteomes" id="UP000295814">
    <property type="component" value="Unassembled WGS sequence"/>
</dbReference>
<dbReference type="GO" id="GO:0032259">
    <property type="term" value="P:methylation"/>
    <property type="evidence" value="ECO:0007669"/>
    <property type="project" value="UniProtKB-KW"/>
</dbReference>
<organism evidence="2 3">
    <name type="scientific">Seonamhaeicola sediminis</name>
    <dbReference type="NCBI Taxonomy" id="2528206"/>
    <lineage>
        <taxon>Bacteria</taxon>
        <taxon>Pseudomonadati</taxon>
        <taxon>Bacteroidota</taxon>
        <taxon>Flavobacteriia</taxon>
        <taxon>Flavobacteriales</taxon>
        <taxon>Flavobacteriaceae</taxon>
    </lineage>
</organism>
<keyword evidence="2" id="KW-0808">Transferase</keyword>
<protein>
    <submittedName>
        <fullName evidence="2">Methyltransferase domain-containing protein</fullName>
    </submittedName>
</protein>
<reference evidence="2 3" key="2">
    <citation type="submission" date="2019-07" db="EMBL/GenBank/DDBJ databases">
        <title>Seonamhaeicola sp. W255 draft genome.</title>
        <authorList>
            <person name="Zhang X.-Y."/>
            <person name="Zhang R."/>
            <person name="Zhong Y.-L."/>
            <person name="Du Z.-J."/>
        </authorList>
    </citation>
    <scope>NUCLEOTIDE SEQUENCE [LARGE SCALE GENOMIC DNA]</scope>
    <source>
        <strain evidence="2 3">W255</strain>
    </source>
</reference>
<dbReference type="InterPro" id="IPR025714">
    <property type="entry name" value="Methyltranfer_dom"/>
</dbReference>
<comment type="caution">
    <text evidence="2">The sequence shown here is derived from an EMBL/GenBank/DDBJ whole genome shotgun (WGS) entry which is preliminary data.</text>
</comment>
<proteinExistence type="predicted"/>
<dbReference type="AlphaFoldDB" id="A0A562YHA8"/>
<dbReference type="InterPro" id="IPR029063">
    <property type="entry name" value="SAM-dependent_MTases_sf"/>
</dbReference>
<keyword evidence="3" id="KW-1185">Reference proteome</keyword>
<dbReference type="CDD" id="cd02440">
    <property type="entry name" value="AdoMet_MTases"/>
    <property type="match status" value="1"/>
</dbReference>
<feature type="domain" description="Methyltransferase" evidence="1">
    <location>
        <begin position="26"/>
        <end position="132"/>
    </location>
</feature>
<dbReference type="SUPFAM" id="SSF53335">
    <property type="entry name" value="S-adenosyl-L-methionine-dependent methyltransferases"/>
    <property type="match status" value="1"/>
</dbReference>
<evidence type="ECO:0000313" key="3">
    <source>
        <dbReference type="Proteomes" id="UP000295814"/>
    </source>
</evidence>
<dbReference type="OrthoDB" id="9800454at2"/>
<dbReference type="GO" id="GO:0008168">
    <property type="term" value="F:methyltransferase activity"/>
    <property type="evidence" value="ECO:0007669"/>
    <property type="project" value="UniProtKB-KW"/>
</dbReference>
<evidence type="ECO:0000313" key="2">
    <source>
        <dbReference type="EMBL" id="TWO33906.1"/>
    </source>
</evidence>
<dbReference type="Gene3D" id="3.40.50.150">
    <property type="entry name" value="Vaccinia Virus protein VP39"/>
    <property type="match status" value="1"/>
</dbReference>
<dbReference type="EMBL" id="SMZJ02000002">
    <property type="protein sequence ID" value="TWO33906.1"/>
    <property type="molecule type" value="Genomic_DNA"/>
</dbReference>
<gene>
    <name evidence="2" type="ORF">E1J38_003790</name>
</gene>
<dbReference type="RefSeq" id="WP_133355770.1">
    <property type="nucleotide sequence ID" value="NZ_SMZJ02000002.1"/>
</dbReference>
<sequence>MKGVIKASTADKYLTPLRSQIVDLVKPNTTVVDFGCGSGDLLFKLSNKITCGIGIDKSENLISYASKRAHIAKFQNLEFRISDIVKEPLIGLEKNYSIASLLFHVLDWEASTELLKKIISISETTIICGFCKPNSFKQNLLLWLDQRFTAHYSNYKNYSRKGFTEGLLNSIENIKYDTINTFDSCIKIYVISKFNL</sequence>
<evidence type="ECO:0000259" key="1">
    <source>
        <dbReference type="Pfam" id="PF13847"/>
    </source>
</evidence>
<dbReference type="Pfam" id="PF13847">
    <property type="entry name" value="Methyltransf_31"/>
    <property type="match status" value="1"/>
</dbReference>